<feature type="region of interest" description="Disordered" evidence="1">
    <location>
        <begin position="1"/>
        <end position="26"/>
    </location>
</feature>
<sequence>MASQPRKGGVSLPESRVPMKNKPNVDSSIISKLRESSIVSMVSSRGREVATDAILVTQKLMKSTGKAAWIAGTTILILVVPLLIVTDRDQRLNELELQEASLLGVPHPHLNP</sequence>
<name>A0AAW0JFU9_QUESU</name>
<keyword evidence="2" id="KW-0812">Transmembrane</keyword>
<keyword evidence="2" id="KW-1133">Transmembrane helix</keyword>
<dbReference type="EMBL" id="PKMF04000574">
    <property type="protein sequence ID" value="KAK7825503.1"/>
    <property type="molecule type" value="Genomic_DNA"/>
</dbReference>
<feature type="transmembrane region" description="Helical" evidence="2">
    <location>
        <begin position="67"/>
        <end position="85"/>
    </location>
</feature>
<proteinExistence type="predicted"/>
<comment type="caution">
    <text evidence="3">The sequence shown here is derived from an EMBL/GenBank/DDBJ whole genome shotgun (WGS) entry which is preliminary data.</text>
</comment>
<evidence type="ECO:0000313" key="4">
    <source>
        <dbReference type="Proteomes" id="UP000237347"/>
    </source>
</evidence>
<dbReference type="PANTHER" id="PTHR46867:SF4">
    <property type="entry name" value="MITOCHONDRIAL IMPORT RECEPTOR SUBUNIT TOM9-2"/>
    <property type="match status" value="1"/>
</dbReference>
<dbReference type="PANTHER" id="PTHR46867">
    <property type="entry name" value="MITOCHONDRIAL IMPORT RECEPTOR SUBUNIT TOM9-2"/>
    <property type="match status" value="1"/>
</dbReference>
<dbReference type="AlphaFoldDB" id="A0AAW0JFU9"/>
<gene>
    <name evidence="3" type="primary">TOM9-2_2</name>
    <name evidence="3" type="ORF">CFP56_033098</name>
</gene>
<keyword evidence="2" id="KW-0472">Membrane</keyword>
<accession>A0AAW0JFU9</accession>
<dbReference type="CDD" id="cd22884">
    <property type="entry name" value="TOM22"/>
    <property type="match status" value="1"/>
</dbReference>
<reference evidence="3 4" key="1">
    <citation type="journal article" date="2018" name="Sci. Data">
        <title>The draft genome sequence of cork oak.</title>
        <authorList>
            <person name="Ramos A.M."/>
            <person name="Usie A."/>
            <person name="Barbosa P."/>
            <person name="Barros P.M."/>
            <person name="Capote T."/>
            <person name="Chaves I."/>
            <person name="Simoes F."/>
            <person name="Abreu I."/>
            <person name="Carrasquinho I."/>
            <person name="Faro C."/>
            <person name="Guimaraes J.B."/>
            <person name="Mendonca D."/>
            <person name="Nobrega F."/>
            <person name="Rodrigues L."/>
            <person name="Saibo N.J.M."/>
            <person name="Varela M.C."/>
            <person name="Egas C."/>
            <person name="Matos J."/>
            <person name="Miguel C.M."/>
            <person name="Oliveira M.M."/>
            <person name="Ricardo C.P."/>
            <person name="Goncalves S."/>
        </authorList>
    </citation>
    <scope>NUCLEOTIDE SEQUENCE [LARGE SCALE GENOMIC DNA]</scope>
    <source>
        <strain evidence="4">cv. HL8</strain>
    </source>
</reference>
<protein>
    <submittedName>
        <fullName evidence="3">Mitochondrial import receptor subunit tom9-2</fullName>
    </submittedName>
</protein>
<dbReference type="Proteomes" id="UP000237347">
    <property type="component" value="Unassembled WGS sequence"/>
</dbReference>
<keyword evidence="3" id="KW-0675">Receptor</keyword>
<organism evidence="3 4">
    <name type="scientific">Quercus suber</name>
    <name type="common">Cork oak</name>
    <dbReference type="NCBI Taxonomy" id="58331"/>
    <lineage>
        <taxon>Eukaryota</taxon>
        <taxon>Viridiplantae</taxon>
        <taxon>Streptophyta</taxon>
        <taxon>Embryophyta</taxon>
        <taxon>Tracheophyta</taxon>
        <taxon>Spermatophyta</taxon>
        <taxon>Magnoliopsida</taxon>
        <taxon>eudicotyledons</taxon>
        <taxon>Gunneridae</taxon>
        <taxon>Pentapetalae</taxon>
        <taxon>rosids</taxon>
        <taxon>fabids</taxon>
        <taxon>Fagales</taxon>
        <taxon>Fagaceae</taxon>
        <taxon>Quercus</taxon>
    </lineage>
</organism>
<evidence type="ECO:0000256" key="1">
    <source>
        <dbReference type="SAM" id="MobiDB-lite"/>
    </source>
</evidence>
<evidence type="ECO:0000256" key="2">
    <source>
        <dbReference type="SAM" id="Phobius"/>
    </source>
</evidence>
<keyword evidence="4" id="KW-1185">Reference proteome</keyword>
<evidence type="ECO:0000313" key="3">
    <source>
        <dbReference type="EMBL" id="KAK7825503.1"/>
    </source>
</evidence>
<dbReference type="InterPro" id="IPR017411">
    <property type="entry name" value="Tom22_pln"/>
</dbReference>